<feature type="repeat" description="RCC1" evidence="7">
    <location>
        <begin position="1991"/>
        <end position="2046"/>
    </location>
</feature>
<name>G4Z438_PHYSP</name>
<evidence type="ECO:0000256" key="1">
    <source>
        <dbReference type="ARBA" id="ARBA00004613"/>
    </source>
</evidence>
<dbReference type="KEGG" id="psoj:PHYSODRAFT_330063"/>
<dbReference type="InParanoid" id="G4Z438"/>
<feature type="region of interest" description="Disordered" evidence="8">
    <location>
        <begin position="181"/>
        <end position="244"/>
    </location>
</feature>
<dbReference type="Pfam" id="PF13540">
    <property type="entry name" value="RCC1_2"/>
    <property type="match status" value="1"/>
</dbReference>
<dbReference type="PRINTS" id="PR00633">
    <property type="entry name" value="RCCNDNSATION"/>
</dbReference>
<dbReference type="InterPro" id="IPR031825">
    <property type="entry name" value="RXLR"/>
</dbReference>
<feature type="repeat" description="RCC1" evidence="7">
    <location>
        <begin position="1823"/>
        <end position="1872"/>
    </location>
</feature>
<dbReference type="InterPro" id="IPR000408">
    <property type="entry name" value="Reg_chr_condens"/>
</dbReference>
<evidence type="ECO:0000256" key="5">
    <source>
        <dbReference type="ARBA" id="ARBA00022729"/>
    </source>
</evidence>
<proteinExistence type="inferred from homology"/>
<dbReference type="PROSITE" id="PS50012">
    <property type="entry name" value="RCC1_3"/>
    <property type="match status" value="6"/>
</dbReference>
<feature type="compositionally biased region" description="Basic and acidic residues" evidence="8">
    <location>
        <begin position="226"/>
        <end position="241"/>
    </location>
</feature>
<protein>
    <recommendedName>
        <fullName evidence="9">PH domain-containing protein</fullName>
    </recommendedName>
</protein>
<feature type="compositionally biased region" description="Polar residues" evidence="8">
    <location>
        <begin position="181"/>
        <end position="202"/>
    </location>
</feature>
<evidence type="ECO:0000259" key="9">
    <source>
        <dbReference type="PROSITE" id="PS50003"/>
    </source>
</evidence>
<dbReference type="STRING" id="1094619.G4Z438"/>
<keyword evidence="5" id="KW-0732">Signal</keyword>
<dbReference type="InterPro" id="IPR058923">
    <property type="entry name" value="RCC1-like_dom"/>
</dbReference>
<feature type="repeat" description="RCC1" evidence="7">
    <location>
        <begin position="1762"/>
        <end position="1822"/>
    </location>
</feature>
<sequence length="2101" mass="231609">MDNRKAYLKRKAGDGWEMTKFTTLQNWAAGRLCQSRDEFIGVDATNAAAMNALIDDRALLKEVYNVIKILVQEFDVEDGDKTYKEHRVGQVAGCRLSETEGVYVWSVTFIHGDSLEYQVEELVHAVDCTYKAILAASDMADVRALFGSLESAVRLEGSGSLEHSVVDIGIFEWFGVNSRDSGNSAASRSEGTTATQQEPSTRIKSKPGPVLYEPGTFSSADDVGDPGDKVPHFPNRVEQDNHSSSSYLDTMTKFLLLCLVAITLLVSGDAISAPAQNKLGQVAPAGVNDAVHADITTKRSLRGLEETLDAADEERGLPELATKLRTWVSNSKLVQAAAKQGQTLDQKLRVAKASMLIKLKVSDEVLYKFKVLPDEYFLAKGLDPKIKFNSNSASAVESNPGLAQWFAYTKSWNDLEAKAKFKICWSMADAAPPRLRGTIWKRNAGILRAWHSRAAVVTAEGFLLYKKKSDGGKTKEIDLVKATFAASIAQTNGYYYFELQYGPTQVAIGFPALEEARLWLSGMMEAADENSAGRRAWMANLRRMLTLKLRDRRELVPAMADRDWFSEWNFCLRSLKNDREPIAARQRRLKRLHTFELFTEILAEIFFSSVQQRDSRGIARIELFERAASDFALNGGIDQRAAEFSQSAGAPHPSLVSSMSTSSLTSTTSNLGIDNDQSAGSAYTKRDDVDEMKLAGIRLEFASKSWQGHKRLAKETALFARFRSLIELFLSESATEDGKLPGALRAVLTKLPSFPLVSAFSIRGVSVVAIAEPLRSERSTIATIDNRDLAGLSMALRDAKMLRYFPYEELPELVVRKFPGNVAPTLVRVHPRYDNVLVNSLRSPMVHGVLIRAVHGVSDDNKRVELLSALDVKELVRTKEPHWIPYLDLVYYQLGNGASPVENLAAKEFLLKTSRYSTSQPLTGDIVITVDAEKSKLLLDLPEAFVKKHDVDIHPLVRKLQGVKKNSAIFALAASSPTFARSQNGRSRPVDTGVHVAHEYEDGVKKLFVQHIKEFAAQLVTLGDTPEARTAGFGATGRPRAPTWNQSQGGAPSRGRLTRSNTLSSMPRPEDIFSSSTTSATQHTEFEPITQPPLRRRMSSLSSMAQTLGASGLPDSNSGTYVIDTLHLRQTMREGGVNMRFLPLVFQYLSRRDQLGVQVLVASEIVARLAKNLFRYRMLNEDTGKTSRWKSRKSRLIKFIDSIMHGLFHKNLPDGRCAIVECFGDQFWDIDGPIMYSLGAFSSSFAMDTKTQNQVVNSSSSCLDKYRDLLKVNPAMLFNSLLHVFQARLTKSILPELHENRFVSVPFLRTEDDLTFNYEEDDPKLAMKIHQGLLWSNLQFFRVQFEALKPELPVLNDGEQTNTNSKGKLGVWTELTTWTQYYRMLSQIFRQSLSRPHLTRLEKAIQSWQDLTAVRAHLSLALRAAAAPSYHPSGNSKVSAVIREHCSFAYLRMASSKALFPIEYKLALRCLELVSSGEELAKAMEECDELLEWLRFFYRPANPSQFAKGSSSHPVYSIQFSTEQRELEDPTQENALLFSLRERFRRQQSRQSWMSVMLSVDAYCRRIEAMRRDPVADAATRAVLCEMGFASRMPSAPLSPTSTWENGSVMDLTASGTEKYQASFSFNPEDSSMLPSMYSSRGDALWFIECFFLPPLANNSLLVAGDALVNNEEISSRMTSVRAGAADEGPVPGLALVWGKPLGLSLDEEAHISQGGRSATLCLRPTAENASPIRMASFPRPLRRVVQIACGYRHTALITDDRHLYTFGHGECGRLGHGNQEDCTEPVSVGYFTSLIEAEGVDVGGVVEVSCGREHTMAVTASGDLFGFGWGEAGRLGTGETGSSLYPTRVTDLQNIAAVACGREHTLALTRKGRVFAFGAGFGGRLGNGSETDEELPFAVQGLEDYRIAAIDAGECHSCALSTEGDVLTWGFGSSGALGHGDRDNCLEPRRIEGPWTGNAIDGEENQASETSVVSAIACGSYHTLAATSDGALYGWGDAAAGQLSVEYITAPEMVVLTPQRIRVPTNSGIRSVACGTFTSAVCTNQGHLFLWGSPAAGNGAPLEVDDARVKRIGVLGEFEFSQVACGAYHAVAITRKLEYC</sequence>
<feature type="repeat" description="RCC1" evidence="7">
    <location>
        <begin position="1925"/>
        <end position="1990"/>
    </location>
</feature>
<evidence type="ECO:0000313" key="11">
    <source>
        <dbReference type="Proteomes" id="UP000002640"/>
    </source>
</evidence>
<dbReference type="SUPFAM" id="SSF50729">
    <property type="entry name" value="PH domain-like"/>
    <property type="match status" value="1"/>
</dbReference>
<dbReference type="PANTHER" id="PTHR45982">
    <property type="entry name" value="REGULATOR OF CHROMOSOME CONDENSATION"/>
    <property type="match status" value="1"/>
</dbReference>
<dbReference type="Proteomes" id="UP000002640">
    <property type="component" value="Unassembled WGS sequence"/>
</dbReference>
<dbReference type="Pfam" id="PF16810">
    <property type="entry name" value="RXLR"/>
    <property type="match status" value="1"/>
</dbReference>
<dbReference type="InterPro" id="IPR001849">
    <property type="entry name" value="PH_domain"/>
</dbReference>
<feature type="repeat" description="RCC1" evidence="7">
    <location>
        <begin position="2047"/>
        <end position="2097"/>
    </location>
</feature>
<evidence type="ECO:0000256" key="7">
    <source>
        <dbReference type="PROSITE-ProRule" id="PRU00235"/>
    </source>
</evidence>
<comment type="similarity">
    <text evidence="2">Belongs to the RxLR effector family.</text>
</comment>
<dbReference type="SMR" id="G4Z438"/>
<keyword evidence="4" id="KW-0344">Guanine-nucleotide releasing factor</keyword>
<evidence type="ECO:0000256" key="8">
    <source>
        <dbReference type="SAM" id="MobiDB-lite"/>
    </source>
</evidence>
<dbReference type="PROSITE" id="PS50003">
    <property type="entry name" value="PH_DOMAIN"/>
    <property type="match status" value="1"/>
</dbReference>
<keyword evidence="3" id="KW-0964">Secreted</keyword>
<dbReference type="GO" id="GO:0005737">
    <property type="term" value="C:cytoplasm"/>
    <property type="evidence" value="ECO:0007669"/>
    <property type="project" value="TreeGrafter"/>
</dbReference>
<dbReference type="RefSeq" id="XP_009524949.1">
    <property type="nucleotide sequence ID" value="XM_009526654.1"/>
</dbReference>
<evidence type="ECO:0000256" key="2">
    <source>
        <dbReference type="ARBA" id="ARBA00010400"/>
    </source>
</evidence>
<evidence type="ECO:0000256" key="6">
    <source>
        <dbReference type="ARBA" id="ARBA00022737"/>
    </source>
</evidence>
<reference evidence="10 11" key="1">
    <citation type="journal article" date="2006" name="Science">
        <title>Phytophthora genome sequences uncover evolutionary origins and mechanisms of pathogenesis.</title>
        <authorList>
            <person name="Tyler B.M."/>
            <person name="Tripathy S."/>
            <person name="Zhang X."/>
            <person name="Dehal P."/>
            <person name="Jiang R.H."/>
            <person name="Aerts A."/>
            <person name="Arredondo F.D."/>
            <person name="Baxter L."/>
            <person name="Bensasson D."/>
            <person name="Beynon J.L."/>
            <person name="Chapman J."/>
            <person name="Damasceno C.M."/>
            <person name="Dorrance A.E."/>
            <person name="Dou D."/>
            <person name="Dickerman A.W."/>
            <person name="Dubchak I.L."/>
            <person name="Garbelotto M."/>
            <person name="Gijzen M."/>
            <person name="Gordon S.G."/>
            <person name="Govers F."/>
            <person name="Grunwald N.J."/>
            <person name="Huang W."/>
            <person name="Ivors K.L."/>
            <person name="Jones R.W."/>
            <person name="Kamoun S."/>
            <person name="Krampis K."/>
            <person name="Lamour K.H."/>
            <person name="Lee M.K."/>
            <person name="McDonald W.H."/>
            <person name="Medina M."/>
            <person name="Meijer H.J."/>
            <person name="Nordberg E.K."/>
            <person name="Maclean D.J."/>
            <person name="Ospina-Giraldo M.D."/>
            <person name="Morris P.F."/>
            <person name="Phuntumart V."/>
            <person name="Putnam N.H."/>
            <person name="Rash S."/>
            <person name="Rose J.K."/>
            <person name="Sakihama Y."/>
            <person name="Salamov A.A."/>
            <person name="Savidor A."/>
            <person name="Scheuring C.F."/>
            <person name="Smith B.M."/>
            <person name="Sobral B.W."/>
            <person name="Terry A."/>
            <person name="Torto-Alalibo T.A."/>
            <person name="Win J."/>
            <person name="Xu Z."/>
            <person name="Zhang H."/>
            <person name="Grigoriev I.V."/>
            <person name="Rokhsar D.S."/>
            <person name="Boore J.L."/>
        </authorList>
    </citation>
    <scope>NUCLEOTIDE SEQUENCE [LARGE SCALE GENOMIC DNA]</scope>
    <source>
        <strain evidence="10 11">P6497</strain>
    </source>
</reference>
<dbReference type="PROSITE" id="PS00626">
    <property type="entry name" value="RCC1_2"/>
    <property type="match status" value="4"/>
</dbReference>
<dbReference type="PANTHER" id="PTHR45982:SF1">
    <property type="entry name" value="REGULATOR OF CHROMOSOME CONDENSATION"/>
    <property type="match status" value="1"/>
</dbReference>
<dbReference type="Pfam" id="PF25390">
    <property type="entry name" value="WD40_RLD"/>
    <property type="match status" value="1"/>
</dbReference>
<feature type="compositionally biased region" description="Polar residues" evidence="8">
    <location>
        <begin position="1073"/>
        <end position="1083"/>
    </location>
</feature>
<keyword evidence="11" id="KW-1185">Reference proteome</keyword>
<dbReference type="SUPFAM" id="SSF50985">
    <property type="entry name" value="RCC1/BLIP-II"/>
    <property type="match status" value="1"/>
</dbReference>
<evidence type="ECO:0000313" key="10">
    <source>
        <dbReference type="EMBL" id="EGZ22232.1"/>
    </source>
</evidence>
<dbReference type="InterPro" id="IPR009091">
    <property type="entry name" value="RCC1/BLIP-II"/>
</dbReference>
<gene>
    <name evidence="10" type="ORF">PHYSODRAFT_330063</name>
</gene>
<dbReference type="GO" id="GO:0005085">
    <property type="term" value="F:guanyl-nucleotide exchange factor activity"/>
    <property type="evidence" value="ECO:0007669"/>
    <property type="project" value="TreeGrafter"/>
</dbReference>
<organism evidence="10 11">
    <name type="scientific">Phytophthora sojae (strain P6497)</name>
    <name type="common">Soybean stem and root rot agent</name>
    <name type="synonym">Phytophthora megasperma f. sp. glycines</name>
    <dbReference type="NCBI Taxonomy" id="1094619"/>
    <lineage>
        <taxon>Eukaryota</taxon>
        <taxon>Sar</taxon>
        <taxon>Stramenopiles</taxon>
        <taxon>Oomycota</taxon>
        <taxon>Peronosporomycetes</taxon>
        <taxon>Peronosporales</taxon>
        <taxon>Peronosporaceae</taxon>
        <taxon>Phytophthora</taxon>
    </lineage>
</organism>
<keyword evidence="6" id="KW-0677">Repeat</keyword>
<feature type="repeat" description="RCC1" evidence="7">
    <location>
        <begin position="1873"/>
        <end position="1924"/>
    </location>
</feature>
<dbReference type="Gene3D" id="2.130.10.30">
    <property type="entry name" value="Regulator of chromosome condensation 1/beta-lactamase-inhibitor protein II"/>
    <property type="match status" value="2"/>
</dbReference>
<accession>G4Z438</accession>
<dbReference type="EMBL" id="JH159153">
    <property type="protein sequence ID" value="EGZ22232.1"/>
    <property type="molecule type" value="Genomic_DNA"/>
</dbReference>
<evidence type="ECO:0000256" key="3">
    <source>
        <dbReference type="ARBA" id="ARBA00022525"/>
    </source>
</evidence>
<feature type="domain" description="PH" evidence="9">
    <location>
        <begin position="432"/>
        <end position="546"/>
    </location>
</feature>
<comment type="subcellular location">
    <subcellularLocation>
        <location evidence="1">Secreted</location>
    </subcellularLocation>
</comment>
<dbReference type="InterPro" id="IPR051553">
    <property type="entry name" value="Ran_GTPase-activating"/>
</dbReference>
<evidence type="ECO:0000256" key="4">
    <source>
        <dbReference type="ARBA" id="ARBA00022658"/>
    </source>
</evidence>
<dbReference type="GeneID" id="20646047"/>
<dbReference type="OMA" id="CSGDQFW"/>
<feature type="region of interest" description="Disordered" evidence="8">
    <location>
        <begin position="1034"/>
        <end position="1110"/>
    </location>
</feature>